<dbReference type="Proteomes" id="UP001204144">
    <property type="component" value="Unassembled WGS sequence"/>
</dbReference>
<dbReference type="AlphaFoldDB" id="A0AAE3KQY4"/>
<accession>A0AAE3KQY4</accession>
<evidence type="ECO:0000256" key="2">
    <source>
        <dbReference type="SAM" id="SignalP"/>
    </source>
</evidence>
<reference evidence="4 5" key="1">
    <citation type="submission" date="2018-11" db="EMBL/GenBank/DDBJ databases">
        <title>Novel bacteria species description.</title>
        <authorList>
            <person name="Han J.-H."/>
        </authorList>
    </citation>
    <scope>NUCLEOTIDE SEQUENCE [LARGE SCALE GENOMIC DNA]</scope>
    <source>
        <strain evidence="4 5">KCTC23259</strain>
    </source>
</reference>
<gene>
    <name evidence="4" type="ORF">EGI31_01760</name>
</gene>
<dbReference type="EMBL" id="RJUF01000002">
    <property type="protein sequence ID" value="MCP9761662.1"/>
    <property type="molecule type" value="Genomic_DNA"/>
</dbReference>
<dbReference type="Pfam" id="PF13884">
    <property type="entry name" value="Peptidase_S74"/>
    <property type="match status" value="1"/>
</dbReference>
<feature type="signal peptide" evidence="2">
    <location>
        <begin position="1"/>
        <end position="17"/>
    </location>
</feature>
<evidence type="ECO:0000259" key="3">
    <source>
        <dbReference type="PROSITE" id="PS51688"/>
    </source>
</evidence>
<feature type="domain" description="Peptidase S74" evidence="3">
    <location>
        <begin position="443"/>
        <end position="539"/>
    </location>
</feature>
<keyword evidence="5" id="KW-1185">Reference proteome</keyword>
<feature type="coiled-coil region" evidence="1">
    <location>
        <begin position="525"/>
        <end position="552"/>
    </location>
</feature>
<evidence type="ECO:0000313" key="4">
    <source>
        <dbReference type="EMBL" id="MCP9761662.1"/>
    </source>
</evidence>
<dbReference type="RefSeq" id="WP_255035403.1">
    <property type="nucleotide sequence ID" value="NZ_RJUF01000002.1"/>
</dbReference>
<dbReference type="InterPro" id="IPR030392">
    <property type="entry name" value="S74_ICA"/>
</dbReference>
<comment type="caution">
    <text evidence="4">The sequence shown here is derived from an EMBL/GenBank/DDBJ whole genome shotgun (WGS) entry which is preliminary data.</text>
</comment>
<evidence type="ECO:0000256" key="1">
    <source>
        <dbReference type="SAM" id="Coils"/>
    </source>
</evidence>
<protein>
    <submittedName>
        <fullName evidence="4">Tail fiber domain-containing protein</fullName>
    </submittedName>
</protein>
<sequence length="555" mass="59113">MKKLFLLAALAVNYAFGQNSVSILDNKIYLNVSGNQNAIEVSKIGMFGAAGVFEHTSGSATGGALIAKSNSLNFGGAFFATNFGTGSAGTFTISNPTSYGLPIYATTNGLGVTARLYSSNSSNNSNALEVTTDGNGNAGYFNSVLGNALITGNGRVGIGLSTPSELLDVNGRARIRHNVNTAGVWMSNSSNSLSVADGAFYGMKSDTEAGIYIGNSWRWWVKDNGDQVVGNNLGVGLSPTNAQVQLLNSVQNRKIVLYDNGPNNDHQYYGFGINPSTLRYQVNDLSGHHIFYAGVNATSSNELMRIQGSGNVGIGTTDASKAGLVVNKVVGATPAIFGDNTSGVGIDANFPGISFNGYYNGGRKLLSDGYAGGLSMDPTNGRISLYTSVSGTAGNVVTTTPRVSVTSNGNFGIGIAIPTERLNVVGNGLFTGTVCASNVTCPSDVRFKKNFRPLDNAMAQVMQVQGVRYDWRKDEFPEHNFSDKNQMGFVAQDLEKLFPEMVVTDSKGYKSVDYARITPLLVEALKEQQKIIDEMKTKNQKLESRLDRIEAMWSK</sequence>
<feature type="chain" id="PRO_5041933434" evidence="2">
    <location>
        <begin position="18"/>
        <end position="555"/>
    </location>
</feature>
<proteinExistence type="predicted"/>
<keyword evidence="1" id="KW-0175">Coiled coil</keyword>
<dbReference type="PROSITE" id="PS51688">
    <property type="entry name" value="ICA"/>
    <property type="match status" value="1"/>
</dbReference>
<keyword evidence="2" id="KW-0732">Signal</keyword>
<evidence type="ECO:0000313" key="5">
    <source>
        <dbReference type="Proteomes" id="UP001204144"/>
    </source>
</evidence>
<name>A0AAE3KQY4_9BACT</name>
<organism evidence="4 5">
    <name type="scientific">Lacihabitans soyangensis</name>
    <dbReference type="NCBI Taxonomy" id="869394"/>
    <lineage>
        <taxon>Bacteria</taxon>
        <taxon>Pseudomonadati</taxon>
        <taxon>Bacteroidota</taxon>
        <taxon>Cytophagia</taxon>
        <taxon>Cytophagales</taxon>
        <taxon>Leadbetterellaceae</taxon>
        <taxon>Lacihabitans</taxon>
    </lineage>
</organism>